<proteinExistence type="predicted"/>
<comment type="caution">
    <text evidence="1">The sequence shown here is derived from an EMBL/GenBank/DDBJ whole genome shotgun (WGS) entry which is preliminary data.</text>
</comment>
<name>A0ACC5Y6F7_9TELE</name>
<protein>
    <submittedName>
        <fullName evidence="1">Uncharacterized protein</fullName>
    </submittedName>
</protein>
<reference evidence="1" key="1">
    <citation type="submission" date="2020-02" db="EMBL/GenBank/DDBJ databases">
        <title>Genome sequencing of the panga catfish, Pangasius djambal.</title>
        <authorList>
            <person name="Wen M."/>
            <person name="Zahm M."/>
            <person name="Roques C."/>
            <person name="Cabau C."/>
            <person name="Klopp C."/>
            <person name="Donnadieu C."/>
            <person name="Jouanno E."/>
            <person name="Avarre J.-C."/>
            <person name="Campet M."/>
            <person name="Ha T."/>
            <person name="Dugue R."/>
            <person name="Lampietro C."/>
            <person name="Louis A."/>
            <person name="Herpin A."/>
            <person name="Echchiki A."/>
            <person name="Berthelot C."/>
            <person name="Parey E."/>
            <person name="Roest-Crollius H."/>
            <person name="Braasch I."/>
            <person name="Postlethwait J.H."/>
            <person name="Bobe J."/>
            <person name="Montfort J."/>
            <person name="Bouchez O."/>
            <person name="Begum T."/>
            <person name="Schartl M."/>
            <person name="Gustiano R."/>
            <person name="Guiguen Y."/>
        </authorList>
    </citation>
    <scope>NUCLEOTIDE SEQUENCE</scope>
    <source>
        <strain evidence="1">Pdj_M5554</strain>
    </source>
</reference>
<dbReference type="Proteomes" id="UP000830395">
    <property type="component" value="Chromosome 3"/>
</dbReference>
<evidence type="ECO:0000313" key="1">
    <source>
        <dbReference type="EMBL" id="MCJ8730561.1"/>
    </source>
</evidence>
<evidence type="ECO:0000313" key="2">
    <source>
        <dbReference type="Proteomes" id="UP000830395"/>
    </source>
</evidence>
<dbReference type="EMBL" id="CM040977">
    <property type="protein sequence ID" value="MCJ8730561.1"/>
    <property type="molecule type" value="Genomic_DNA"/>
</dbReference>
<organism evidence="1 2">
    <name type="scientific">Pangasius djambal</name>
    <dbReference type="NCBI Taxonomy" id="1691987"/>
    <lineage>
        <taxon>Eukaryota</taxon>
        <taxon>Metazoa</taxon>
        <taxon>Chordata</taxon>
        <taxon>Craniata</taxon>
        <taxon>Vertebrata</taxon>
        <taxon>Euteleostomi</taxon>
        <taxon>Actinopterygii</taxon>
        <taxon>Neopterygii</taxon>
        <taxon>Teleostei</taxon>
        <taxon>Ostariophysi</taxon>
        <taxon>Siluriformes</taxon>
        <taxon>Pangasiidae</taxon>
        <taxon>Pangasius</taxon>
    </lineage>
</organism>
<sequence length="1082" mass="123452">MELLIGESMRQESSPTSSSHILTLCELKRCEEVISSEWIMGTTASAGSQPASVTPTHHIDHQAGDIAEDKRSMSSSSSQALNIPNSKPKSIITNKVAPVVITYNCREEFQIHDSILSANYSVGKISDTLPEHYLVLGEFFMVQDVNSRADVLNTTGSYGAPNFRKAKENYPLFGMGQASLNGFKQVLQRLESEAYEEVIFFCVREEPIVFLRLDKDFIPYTPRRKENLHENLHDLRSVLCDFAKLCENIFYVYNDIENFKDEPQHVRIVSEEDILVTEEVYKRPQFSLPSYRYYRLPLPKEGAPVEEDFDEFVNVLRKSPSLSVLRDSSRPLPALLFSCQVGVGRTNLGLILGALVFHHLHGAPYNTREEDTLAKQQPEIQAIQNLISRLPKGQQVLDEVNRAIEMCSEMHNIKDAIYENKRKMEAICEDYQIQGSSTKAYFLQKTLQSLESYFYLIVFNAYLHDQYPQMFAQSFSQWLCVNAWIYRLLGSMNRSELLAPASLVTDGTRILKSPSLSVLRDSSRPLPALLFSCQVGVGRTNLGLILGALVFHHLHGAPYNTREEDALAKQQPEIQAIQNLISRLPKGQQVLDEVNRAIEMCSEMHNIKDAIYENKRKMEAICEDYQIQGSSTKAYFLQKTLQSLESYFYLIVFNAYLHDQYPQMFAQSFSQWLCVNAWIYRLLGSMNRSELLAPASLVTDGTRILYPQMFAQSFSQWLCVNAWIYRLLGSMNRSELLAPASLVTDGTRILVASEFLAPDVLGTEKEMRVANFRRVLKTVVYGVAQPSSEAVSVVLSYLTDERRRHSSILWVNLQEELILEGNGQMFTSREPGCLEQPIQVYVQNPQQHETLELALKEDILRCEKWLEVVLEQEKQMRMLKSCHTVQEVFAKQKSIYPGLTYQRIPLTECCAPKEEFFDQLLEAMKCSLGEDPSSAFIFNCSDGKDRTTTAMVIATLTLWHFNGFPDCVDEEIVSVPDAKYTKGEFEVVMQVVRLLPDGHRMKREVDMALDVVSETMTPMHYHLREVIICSYKQVAARAGIYGILNQLGFPEFEAPMSCPLARLRYRWRQHSAYSLPIRGELI</sequence>
<keyword evidence="2" id="KW-1185">Reference proteome</keyword>
<accession>A0ACC5Y6F7</accession>
<gene>
    <name evidence="1" type="ORF">PDJAM_G00185990</name>
</gene>